<evidence type="ECO:0000313" key="19">
    <source>
        <dbReference type="EnsemblMetazoa" id="XP_028131250.1"/>
    </source>
</evidence>
<dbReference type="AlphaFoldDB" id="A0A6P7FCZ5"/>
<dbReference type="PROSITE" id="PS00889">
    <property type="entry name" value="CNMP_BINDING_2"/>
    <property type="match status" value="1"/>
</dbReference>
<evidence type="ECO:0000256" key="11">
    <source>
        <dbReference type="ARBA" id="ARBA00047462"/>
    </source>
</evidence>
<keyword evidence="6 13" id="KW-0547">Nucleotide-binding</keyword>
<dbReference type="PROSITE" id="PS00107">
    <property type="entry name" value="PROTEIN_KINASE_ATP"/>
    <property type="match status" value="1"/>
</dbReference>
<dbReference type="FunFam" id="3.30.200.20:FF:000042">
    <property type="entry name" value="Aurora kinase A"/>
    <property type="match status" value="1"/>
</dbReference>
<dbReference type="EC" id="2.7.11.12" evidence="2"/>
<dbReference type="Proteomes" id="UP001652700">
    <property type="component" value="Unplaced"/>
</dbReference>
<keyword evidence="8 13" id="KW-0067">ATP-binding</keyword>
<evidence type="ECO:0000313" key="20">
    <source>
        <dbReference type="Proteomes" id="UP001652700"/>
    </source>
</evidence>
<dbReference type="SMART" id="SM00133">
    <property type="entry name" value="S_TK_X"/>
    <property type="match status" value="1"/>
</dbReference>
<dbReference type="InterPro" id="IPR002374">
    <property type="entry name" value="cGMP_dep_kinase"/>
</dbReference>
<evidence type="ECO:0000256" key="14">
    <source>
        <dbReference type="PROSITE-ProRule" id="PRU10141"/>
    </source>
</evidence>
<dbReference type="Pfam" id="PF00069">
    <property type="entry name" value="Pkinase"/>
    <property type="match status" value="1"/>
</dbReference>
<dbReference type="PROSITE" id="PS50042">
    <property type="entry name" value="CNMP_BINDING_3"/>
    <property type="match status" value="2"/>
</dbReference>
<dbReference type="PROSITE" id="PS00108">
    <property type="entry name" value="PROTEIN_KINASE_ST"/>
    <property type="match status" value="1"/>
</dbReference>
<dbReference type="OrthoDB" id="6723712at2759"/>
<evidence type="ECO:0000256" key="5">
    <source>
        <dbReference type="ARBA" id="ARBA00022679"/>
    </source>
</evidence>
<dbReference type="FunFam" id="1.10.510.10:FF:000210">
    <property type="entry name" value="Non-specific serine/threonine protein kinase"/>
    <property type="match status" value="1"/>
</dbReference>
<dbReference type="InterPro" id="IPR014710">
    <property type="entry name" value="RmlC-like_jellyroll"/>
</dbReference>
<keyword evidence="5" id="KW-0808">Transferase</keyword>
<reference evidence="21" key="1">
    <citation type="submission" date="2025-04" db="UniProtKB">
        <authorList>
            <consortium name="RefSeq"/>
        </authorList>
    </citation>
    <scope>IDENTIFICATION</scope>
    <source>
        <tissue evidence="21">Whole insect</tissue>
    </source>
</reference>
<dbReference type="PROSITE" id="PS50011">
    <property type="entry name" value="PROTEIN_KINASE_DOM"/>
    <property type="match status" value="1"/>
</dbReference>
<dbReference type="SUPFAM" id="SSF51206">
    <property type="entry name" value="cAMP-binding domain-like"/>
    <property type="match status" value="2"/>
</dbReference>
<feature type="domain" description="Cyclic nucleotide-binding" evidence="17">
    <location>
        <begin position="191"/>
        <end position="307"/>
    </location>
</feature>
<protein>
    <recommendedName>
        <fullName evidence="2">cGMP-dependent protein kinase</fullName>
        <ecNumber evidence="2">2.7.11.12</ecNumber>
    </recommendedName>
</protein>
<dbReference type="CDD" id="cd00038">
    <property type="entry name" value="CAP_ED"/>
    <property type="match status" value="2"/>
</dbReference>
<feature type="binding site" evidence="13">
    <location>
        <begin position="327"/>
        <end position="335"/>
    </location>
    <ligand>
        <name>ATP</name>
        <dbReference type="ChEBI" id="CHEBI:30616"/>
    </ligand>
</feature>
<dbReference type="PROSITE" id="PS51285">
    <property type="entry name" value="AGC_KINASE_CTER"/>
    <property type="match status" value="1"/>
</dbReference>
<feature type="binding site" evidence="13">
    <location>
        <position position="351"/>
    </location>
    <ligand>
        <name>ATP</name>
        <dbReference type="ChEBI" id="CHEBI:30616"/>
    </ligand>
</feature>
<keyword evidence="20" id="KW-1185">Reference proteome</keyword>
<keyword evidence="7" id="KW-0418">Kinase</keyword>
<feature type="binding site" evidence="14">
    <location>
        <position position="355"/>
    </location>
    <ligand>
        <name>ATP</name>
        <dbReference type="ChEBI" id="CHEBI:30616"/>
    </ligand>
</feature>
<feature type="domain" description="AGC-kinase C-terminal" evidence="18">
    <location>
        <begin position="585"/>
        <end position="635"/>
    </location>
</feature>
<dbReference type="GeneID" id="114326959"/>
<feature type="active site" description="Proton acceptor" evidence="12">
    <location>
        <position position="447"/>
    </location>
</feature>
<evidence type="ECO:0000259" key="17">
    <source>
        <dbReference type="PROSITE" id="PS50042"/>
    </source>
</evidence>
<feature type="domain" description="Cyclic nucleotide-binding" evidence="17">
    <location>
        <begin position="72"/>
        <end position="188"/>
    </location>
</feature>
<dbReference type="SUPFAM" id="SSF56112">
    <property type="entry name" value="Protein kinase-like (PK-like)"/>
    <property type="match status" value="1"/>
</dbReference>
<dbReference type="InterPro" id="IPR000595">
    <property type="entry name" value="cNMP-bd_dom"/>
</dbReference>
<evidence type="ECO:0000256" key="8">
    <source>
        <dbReference type="ARBA" id="ARBA00022840"/>
    </source>
</evidence>
<accession>A0A6P7FCZ5</accession>
<evidence type="ECO:0000259" key="16">
    <source>
        <dbReference type="PROSITE" id="PS50011"/>
    </source>
</evidence>
<evidence type="ECO:0000256" key="13">
    <source>
        <dbReference type="PIRSR" id="PIRSR000559-2"/>
    </source>
</evidence>
<dbReference type="SMART" id="SM00100">
    <property type="entry name" value="cNMP"/>
    <property type="match status" value="2"/>
</dbReference>
<comment type="catalytic activity">
    <reaction evidence="10">
        <text>L-threonyl-[protein] + ATP = O-phospho-L-threonyl-[protein] + ADP + H(+)</text>
        <dbReference type="Rhea" id="RHEA:46608"/>
        <dbReference type="Rhea" id="RHEA-COMP:11060"/>
        <dbReference type="Rhea" id="RHEA-COMP:11605"/>
        <dbReference type="ChEBI" id="CHEBI:15378"/>
        <dbReference type="ChEBI" id="CHEBI:30013"/>
        <dbReference type="ChEBI" id="CHEBI:30616"/>
        <dbReference type="ChEBI" id="CHEBI:61977"/>
        <dbReference type="ChEBI" id="CHEBI:456216"/>
        <dbReference type="EC" id="2.7.11.12"/>
    </reaction>
</comment>
<dbReference type="Gene3D" id="1.10.510.10">
    <property type="entry name" value="Transferase(Phosphotransferase) domain 1"/>
    <property type="match status" value="1"/>
</dbReference>
<dbReference type="InterPro" id="IPR018488">
    <property type="entry name" value="cNMP-bd_CS"/>
</dbReference>
<evidence type="ECO:0000256" key="9">
    <source>
        <dbReference type="ARBA" id="ARBA00022992"/>
    </source>
</evidence>
<dbReference type="GO" id="GO:0030553">
    <property type="term" value="F:cGMP binding"/>
    <property type="evidence" value="ECO:0007669"/>
    <property type="project" value="UniProtKB-KW"/>
</dbReference>
<dbReference type="GO" id="GO:0004692">
    <property type="term" value="F:cGMP-dependent protein kinase activity"/>
    <property type="evidence" value="ECO:0007669"/>
    <property type="project" value="UniProtKB-EC"/>
</dbReference>
<reference evidence="19" key="2">
    <citation type="submission" date="2025-05" db="UniProtKB">
        <authorList>
            <consortium name="EnsemblMetazoa"/>
        </authorList>
    </citation>
    <scope>IDENTIFICATION</scope>
</reference>
<evidence type="ECO:0000256" key="15">
    <source>
        <dbReference type="SAM" id="MobiDB-lite"/>
    </source>
</evidence>
<dbReference type="SMART" id="SM00220">
    <property type="entry name" value="S_TKc"/>
    <property type="match status" value="1"/>
</dbReference>
<gene>
    <name evidence="21" type="primary">LOC114326959</name>
</gene>
<comment type="catalytic activity">
    <reaction evidence="11">
        <text>L-seryl-[protein] + ATP = O-phospho-L-seryl-[protein] + ADP + H(+)</text>
        <dbReference type="Rhea" id="RHEA:17989"/>
        <dbReference type="Rhea" id="RHEA-COMP:9863"/>
        <dbReference type="Rhea" id="RHEA-COMP:11604"/>
        <dbReference type="ChEBI" id="CHEBI:15378"/>
        <dbReference type="ChEBI" id="CHEBI:29999"/>
        <dbReference type="ChEBI" id="CHEBI:30616"/>
        <dbReference type="ChEBI" id="CHEBI:83421"/>
        <dbReference type="ChEBI" id="CHEBI:456216"/>
        <dbReference type="EC" id="2.7.11.12"/>
    </reaction>
</comment>
<dbReference type="EnsemblMetazoa" id="XM_028275449.2">
    <property type="protein sequence ID" value="XP_028131250.1"/>
    <property type="gene ID" value="LOC114326959"/>
</dbReference>
<proteinExistence type="inferred from homology"/>
<evidence type="ECO:0000256" key="2">
    <source>
        <dbReference type="ARBA" id="ARBA00012428"/>
    </source>
</evidence>
<dbReference type="KEGG" id="dvv:114326959"/>
<evidence type="ECO:0000256" key="10">
    <source>
        <dbReference type="ARBA" id="ARBA00047298"/>
    </source>
</evidence>
<dbReference type="GO" id="GO:0005524">
    <property type="term" value="F:ATP binding"/>
    <property type="evidence" value="ECO:0007669"/>
    <property type="project" value="UniProtKB-UniRule"/>
</dbReference>
<feature type="domain" description="Protein kinase" evidence="16">
    <location>
        <begin position="321"/>
        <end position="584"/>
    </location>
</feature>
<dbReference type="Gene3D" id="3.30.200.20">
    <property type="entry name" value="Phosphorylase Kinase, domain 1"/>
    <property type="match status" value="1"/>
</dbReference>
<dbReference type="PANTHER" id="PTHR24353:SF144">
    <property type="match status" value="1"/>
</dbReference>
<name>A0A6P7FCZ5_DIAVI</name>
<sequence length="635" mass="73117">MLFCRVKRERGTSVLNEDTYDDEIDEKRRSGIISKSIGTATYEVETADVKTYPKTKEEENQIRAALEQNEFLSNVLKNDRYQRFIDCMYNEKVPLGEELIKEGDFGAHVYISRTGTYDILIQNQSITTFKDVRVFGELAILYSAKRHASIRAVDNNCSVWALDCKTFKILSIKTALEEQEEIASFLQNVPELGTAPIEKLYQVANLLELEFFKSGTEIVKQCELGNKFYIIRAGTVTVEKDNEKVTELSRGRYFGEVALLKDEFRQATVRADPPGVECLTLTREHFIEHFGNIHEFVRLKSEAYTATEKLSDIPNINLDEFNVIQTLGLGAYGRVQLIQHNRQKNLVFALKYIKKSEIRKKTHQDQVYNEKNLHTSCNSPFITRMYRSFKTSKYIYFILEVGLGGDLWSLLHSQKLKRFDEDKAKFYAGCVLEGLSYLHALGIVYRDLKPENIIVHHNGYLKLADLGFAKKTDAKEKTFTFVGTAEYVAPEIILSKGYNRAVDYWAYGVFVYELLVGKTPFRTNDPGHMNTYKLILKGIEFVLFPEYVSGTAKNLIKKLCTQSVSDRLGCQKSGIQAIKKHLWFGSLDWNKLCRLEVEPPYRPTLNDNVDTRYFEKFPDDKDVPPDDFSDWDKDL</sequence>
<keyword evidence="4" id="KW-0140">cGMP</keyword>
<evidence type="ECO:0000256" key="3">
    <source>
        <dbReference type="ARBA" id="ARBA00022527"/>
    </source>
</evidence>
<evidence type="ECO:0000259" key="18">
    <source>
        <dbReference type="PROSITE" id="PS51285"/>
    </source>
</evidence>
<dbReference type="PIRSF" id="PIRSF000559">
    <property type="entry name" value="cGMP-dep_kinase"/>
    <property type="match status" value="1"/>
</dbReference>
<evidence type="ECO:0000313" key="21">
    <source>
        <dbReference type="RefSeq" id="XP_028131250.1"/>
    </source>
</evidence>
<feature type="region of interest" description="Disordered" evidence="15">
    <location>
        <begin position="616"/>
        <end position="635"/>
    </location>
</feature>
<keyword evidence="9" id="KW-0142">cGMP-binding</keyword>
<evidence type="ECO:0000256" key="6">
    <source>
        <dbReference type="ARBA" id="ARBA00022741"/>
    </source>
</evidence>
<dbReference type="InterPro" id="IPR000719">
    <property type="entry name" value="Prot_kinase_dom"/>
</dbReference>
<comment type="similarity">
    <text evidence="1">Belongs to the protein kinase superfamily. AGC Ser/Thr protein kinase family. cGMP subfamily.</text>
</comment>
<evidence type="ECO:0000256" key="4">
    <source>
        <dbReference type="ARBA" id="ARBA00022535"/>
    </source>
</evidence>
<dbReference type="InterPro" id="IPR008271">
    <property type="entry name" value="Ser/Thr_kinase_AS"/>
</dbReference>
<keyword evidence="3" id="KW-0723">Serine/threonine-protein kinase</keyword>
<dbReference type="InterPro" id="IPR011009">
    <property type="entry name" value="Kinase-like_dom_sf"/>
</dbReference>
<dbReference type="InterPro" id="IPR000961">
    <property type="entry name" value="AGC-kinase_C"/>
</dbReference>
<evidence type="ECO:0000256" key="1">
    <source>
        <dbReference type="ARBA" id="ARBA00006352"/>
    </source>
</evidence>
<evidence type="ECO:0000256" key="12">
    <source>
        <dbReference type="PIRSR" id="PIRSR000559-1"/>
    </source>
</evidence>
<dbReference type="Pfam" id="PF00027">
    <property type="entry name" value="cNMP_binding"/>
    <property type="match status" value="2"/>
</dbReference>
<dbReference type="PANTHER" id="PTHR24353">
    <property type="entry name" value="CYCLIC NUCLEOTIDE-DEPENDENT PROTEIN KINASE"/>
    <property type="match status" value="1"/>
</dbReference>
<evidence type="ECO:0000256" key="7">
    <source>
        <dbReference type="ARBA" id="ARBA00022777"/>
    </source>
</evidence>
<dbReference type="RefSeq" id="XP_028131250.1">
    <property type="nucleotide sequence ID" value="XM_028275449.1"/>
</dbReference>
<organism evidence="21">
    <name type="scientific">Diabrotica virgifera virgifera</name>
    <name type="common">western corn rootworm</name>
    <dbReference type="NCBI Taxonomy" id="50390"/>
    <lineage>
        <taxon>Eukaryota</taxon>
        <taxon>Metazoa</taxon>
        <taxon>Ecdysozoa</taxon>
        <taxon>Arthropoda</taxon>
        <taxon>Hexapoda</taxon>
        <taxon>Insecta</taxon>
        <taxon>Pterygota</taxon>
        <taxon>Neoptera</taxon>
        <taxon>Endopterygota</taxon>
        <taxon>Coleoptera</taxon>
        <taxon>Polyphaga</taxon>
        <taxon>Cucujiformia</taxon>
        <taxon>Chrysomeloidea</taxon>
        <taxon>Chrysomelidae</taxon>
        <taxon>Galerucinae</taxon>
        <taxon>Diabroticina</taxon>
        <taxon>Diabroticites</taxon>
        <taxon>Diabrotica</taxon>
    </lineage>
</organism>
<dbReference type="Gene3D" id="2.60.120.10">
    <property type="entry name" value="Jelly Rolls"/>
    <property type="match status" value="2"/>
</dbReference>
<dbReference type="InterPro" id="IPR017441">
    <property type="entry name" value="Protein_kinase_ATP_BS"/>
</dbReference>
<dbReference type="InParanoid" id="A0A6P7FCZ5"/>
<dbReference type="InterPro" id="IPR018490">
    <property type="entry name" value="cNMP-bd_dom_sf"/>
</dbReference>